<feature type="compositionally biased region" description="Low complexity" evidence="1">
    <location>
        <begin position="467"/>
        <end position="482"/>
    </location>
</feature>
<feature type="region of interest" description="Disordered" evidence="1">
    <location>
        <begin position="1322"/>
        <end position="1418"/>
    </location>
</feature>
<comment type="caution">
    <text evidence="2">The sequence shown here is derived from an EMBL/GenBank/DDBJ whole genome shotgun (WGS) entry which is preliminary data.</text>
</comment>
<feature type="compositionally biased region" description="Low complexity" evidence="1">
    <location>
        <begin position="83"/>
        <end position="96"/>
    </location>
</feature>
<feature type="compositionally biased region" description="Basic and acidic residues" evidence="1">
    <location>
        <begin position="2286"/>
        <end position="2303"/>
    </location>
</feature>
<dbReference type="Proteomes" id="UP000038009">
    <property type="component" value="Unassembled WGS sequence"/>
</dbReference>
<feature type="compositionally biased region" description="Basic and acidic residues" evidence="1">
    <location>
        <begin position="545"/>
        <end position="566"/>
    </location>
</feature>
<feature type="compositionally biased region" description="Low complexity" evidence="1">
    <location>
        <begin position="567"/>
        <end position="579"/>
    </location>
</feature>
<feature type="compositionally biased region" description="Low complexity" evidence="1">
    <location>
        <begin position="2536"/>
        <end position="2571"/>
    </location>
</feature>
<feature type="compositionally biased region" description="Polar residues" evidence="1">
    <location>
        <begin position="342"/>
        <end position="360"/>
    </location>
</feature>
<feature type="region of interest" description="Disordered" evidence="1">
    <location>
        <begin position="1873"/>
        <end position="1970"/>
    </location>
</feature>
<organism evidence="2 3">
    <name type="scientific">Leptomonas seymouri</name>
    <dbReference type="NCBI Taxonomy" id="5684"/>
    <lineage>
        <taxon>Eukaryota</taxon>
        <taxon>Discoba</taxon>
        <taxon>Euglenozoa</taxon>
        <taxon>Kinetoplastea</taxon>
        <taxon>Metakinetoplastina</taxon>
        <taxon>Trypanosomatida</taxon>
        <taxon>Trypanosomatidae</taxon>
        <taxon>Leishmaniinae</taxon>
        <taxon>Leptomonas</taxon>
    </lineage>
</organism>
<protein>
    <submittedName>
        <fullName evidence="2">Uncharacterized protein</fullName>
    </submittedName>
</protein>
<feature type="compositionally biased region" description="Polar residues" evidence="1">
    <location>
        <begin position="1366"/>
        <end position="1383"/>
    </location>
</feature>
<feature type="compositionally biased region" description="Basic and acidic residues" evidence="1">
    <location>
        <begin position="781"/>
        <end position="796"/>
    </location>
</feature>
<feature type="compositionally biased region" description="Low complexity" evidence="1">
    <location>
        <begin position="434"/>
        <end position="444"/>
    </location>
</feature>
<feature type="compositionally biased region" description="Polar residues" evidence="1">
    <location>
        <begin position="1500"/>
        <end position="1509"/>
    </location>
</feature>
<feature type="compositionally biased region" description="Low complexity" evidence="1">
    <location>
        <begin position="2268"/>
        <end position="2280"/>
    </location>
</feature>
<feature type="compositionally biased region" description="Low complexity" evidence="1">
    <location>
        <begin position="2110"/>
        <end position="2119"/>
    </location>
</feature>
<dbReference type="OMA" id="IGITPMS"/>
<feature type="compositionally biased region" description="Low complexity" evidence="1">
    <location>
        <begin position="748"/>
        <end position="769"/>
    </location>
</feature>
<feature type="compositionally biased region" description="Basic and acidic residues" evidence="1">
    <location>
        <begin position="699"/>
        <end position="708"/>
    </location>
</feature>
<feature type="compositionally biased region" description="Basic and acidic residues" evidence="1">
    <location>
        <begin position="1177"/>
        <end position="1192"/>
    </location>
</feature>
<dbReference type="VEuPathDB" id="TriTrypDB:Lsey_0130_0110"/>
<accession>A0A0N1I3G3</accession>
<feature type="compositionally biased region" description="Low complexity" evidence="1">
    <location>
        <begin position="2581"/>
        <end position="2594"/>
    </location>
</feature>
<proteinExistence type="predicted"/>
<feature type="compositionally biased region" description="Basic and acidic residues" evidence="1">
    <location>
        <begin position="2120"/>
        <end position="2130"/>
    </location>
</feature>
<feature type="compositionally biased region" description="Basic residues" evidence="1">
    <location>
        <begin position="1336"/>
        <end position="1348"/>
    </location>
</feature>
<feature type="compositionally biased region" description="Basic and acidic residues" evidence="1">
    <location>
        <begin position="1322"/>
        <end position="1333"/>
    </location>
</feature>
<feature type="region of interest" description="Disordered" evidence="1">
    <location>
        <begin position="1164"/>
        <end position="1282"/>
    </location>
</feature>
<feature type="compositionally biased region" description="Pro residues" evidence="1">
    <location>
        <begin position="97"/>
        <end position="107"/>
    </location>
</feature>
<feature type="compositionally biased region" description="Polar residues" evidence="1">
    <location>
        <begin position="1898"/>
        <end position="1908"/>
    </location>
</feature>
<feature type="compositionally biased region" description="Low complexity" evidence="1">
    <location>
        <begin position="1031"/>
        <end position="1054"/>
    </location>
</feature>
<feature type="compositionally biased region" description="Pro residues" evidence="1">
    <location>
        <begin position="2688"/>
        <end position="2697"/>
    </location>
</feature>
<feature type="compositionally biased region" description="Low complexity" evidence="1">
    <location>
        <begin position="1873"/>
        <end position="1897"/>
    </location>
</feature>
<feature type="compositionally biased region" description="Basic and acidic residues" evidence="1">
    <location>
        <begin position="1004"/>
        <end position="1014"/>
    </location>
</feature>
<feature type="region of interest" description="Disordered" evidence="1">
    <location>
        <begin position="208"/>
        <end position="827"/>
    </location>
</feature>
<feature type="compositionally biased region" description="Polar residues" evidence="1">
    <location>
        <begin position="904"/>
        <end position="915"/>
    </location>
</feature>
<feature type="region of interest" description="Disordered" evidence="1">
    <location>
        <begin position="1992"/>
        <end position="2182"/>
    </location>
</feature>
<feature type="compositionally biased region" description="Basic and acidic residues" evidence="1">
    <location>
        <begin position="2236"/>
        <end position="2258"/>
    </location>
</feature>
<gene>
    <name evidence="2" type="ORF">ABL78_4481</name>
</gene>
<feature type="compositionally biased region" description="Basic and acidic residues" evidence="1">
    <location>
        <begin position="2142"/>
        <end position="2158"/>
    </location>
</feature>
<feature type="compositionally biased region" description="Acidic residues" evidence="1">
    <location>
        <begin position="276"/>
        <end position="286"/>
    </location>
</feature>
<feature type="compositionally biased region" description="Low complexity" evidence="1">
    <location>
        <begin position="718"/>
        <end position="729"/>
    </location>
</feature>
<sequence>MRRNMNASPPHLPLLGGHKGLSLRKPTPKVTSPFGPTSLNPSPRIEPARASNSAERPYVDAGYDNDDIPHAQQQAHFLGSRRSTSTPSTPQQQAPSPLRPGPPPPSDPASQSWKDQVKNELLSREARPSDSAPAPSDRHSSALALASAARRRDTSSGSDRAEDSKEAPQGSADVVGQVSPSRFSSLPTALSSTSAFTAAASHAIPIIGVPKSPDSAASSLATDTPRSILRHPGRRRDTPPPRSDRRRISFADLSPLRDDGRNNSPDGAREPRESLSGEEDDDDYEFSEPLLRYKTDTPPTSAPSARAHDVGDGQSTRVDPAATDSWAHRERSPDARRGGSQERLSSSTSPQPVNAWRSPTRSPPRDVDEVRPYYAARTAVVASAPPPPEEENDIITLDTASPPRAQQKQQQQRHQAAFSGPSPQPRRSPDRAGRAAANSAAGNSGPTVRDEDVLTQPHYQSHCSSQRSASGPAAVGAPAGRRPLSRQRWPSDAYADEPPTEVSTTQHGSWRSGGASGHRESLDPEDDMGSSDTRSSDTSQDDYSSDEHSDGEPSFHYESPVKESLSRRSSSNRSVGASVDCPRTQSPKAASSPSSPHRGGGSVRGRSWSPNQSQPRSPSGRLPERRMSTGSSEGREGSVMSSVHKNRSSSDSRERPIPPTPSSFTEDLENKMRQRHRLSHEDSTVPLSNQQMLLPFPGDNKRMKHDEEPVPEVVPREGSSSGSHGRSPSTITNRSSGRSVGEETEGVAESLPLPPAEARALPCQPSKRSSSSKHRSGQGAREGEHRHIHQHREALEHALPADSLRRSSKQDAPKREGRRKAASVTGAAVSAVAAKELVKDGKGTKKEEPQVYVDPLLRERRHRHYVSRQLTPTYLDERAPSMEGVVPLRQDNGGMHTSAPPPHEQQSARLVSSGNRDQRGGAFEPVSLRDIMARHNTPDAKGRRTSPLSKRYSQAASIEPSSGHVDAEGERRLTERQILHEPRVTDRANVHLARTSSTAGVSSEKGDEEARSESSKLSSDGVLAEDLVWDASTPSSRAGSASPPVSPGSSSASRITAAGGHKVFRKKLVMVVRRRKSGAPPSEDDAVVKMSLVPYVEGSPAVKHAVEHQVALRQERLASESRSVEKGEGARRSGGSAIGAVSTLTAGGAPLLERFIEHILPGRKSSVRSRHSSRSTHIHEERAVERGDDGDGGKTAGGEEEITEEDRLHFRRALSTLSSRSASRRSSVAPSAHSRHSPSRGALSASSPSTPLEEEQHQARSHIRSAGPNTDKMASRKSSVSAIEHRLTPQKWNSYAPSSASAQHHAPKPELLIAVEAEKNAMHSEARRQDESTMTHMRHCHHHSHSSAHRGSMQTSSKQKRRHRAGSTTESVGASSHRSCSAEQSHHGKHPKSQQVGPTPPPSLPDAPYRPTQNDEYYFGAGLGNEVAQLKQESISQRIGITPVAMQLLPRILLEADKGSRGQRRSADGEGVAAWSASESEHEVAQDAEEYTARSRGKYQRQQPLKTSATQTDRFALTNMKVRAESGMPLMVATPVLRPPVGVESVASAAISALDANCIGDSLVATTGYSVSASQLQRPRGATHANEVASAGGDAAALAQAVAPVLEEGDWESPASYVKRQTVPLSKVSAHRAVANVATAVHIANSPMLAAYAPIHAATSTFPPASDPPAFGRQRYPSPTSYPSQVAAPSSYNGTYGAFPQPAETSHAGVPFFVPPLTVDNVSHLTQDWQSTLRERSSKAKQNAMEQFLIASAEAGAAAALNSSNTQAAAPGMEYNGSKAAYASDAAPATACGSSAIIGAGAPSDWGGPRHWPTALQPGLPADEYFGQSQYQQQPRAPAVIINTAPLVVQASPPFILPQPFLQAGPKARQGAARVGAAVSAPQQARRAPSPAAGARQKSSVPPGSTTPAVKVTKALKDTPASKPAAGAAPKGKLLSRSSSTPQADVFDLVEGSDAEENSRSISSDRDTVESVDAVEPLAQPLYCAARSLTPPTSAALASEQSPPHPRAQHHHHLHSPHDSTAILSPAADPAESKRSKRHKHTKPSHRSTASTSAIATTPRDGHSSAKPAFSGFTIAEVETETPKPKGAAGARHARHTTVAQAEHHKRGRSAGASSAASNRQEKSRKEEKNKKKADAHHRGKDRKEEGALGKRKSSQDQRHRRRTTHTTSTSPPSSVVSHEVPFSTSDVCDLSLYKFNVDDDSDVDSDMATSIEFQLSRLLLQREKDMSRALTSLQRKQERAEGKRKKAEKERKEEEKVKSHHRHHRSASVGSNSSVNSSKGKTRHPSKDEKRKKGKEHRRDRSPSAATKHSKRDDKHKSKHHRSKSSKQVPTLLPLPPAQAHAAWAGDDSPPQGHAELPFGESRYNTSPYESIGASRFGSASSYPYRWRDYPSRASLHTAENERERPLSPAQSYLRSYSNGLDSNYNVDTFTSRYGAASTHSGQHWGINGEGEGVPRFRYTRHRPYVPSPVSRWADTPRRFYEDDDAWTSPMSAPAYTADDRKSSRAARPSTHWADYVREAGLNGRTSSREAQSGAPTASRYSPPSSASPRYTSYGQRRQSSRGEAASRSAGTERRHPQASPSTPSSYKPSYTSRTGDDYDIDDIPKKSYFNDDAADAYSSPGFHRSTSTEMPRSSHRRQGRGAAAATETEADDILVSTPLRDSDGDRDSAYDYWEGRVRKQAHPWRGAPPPPPPPRDSLNGSTRAPSSSDQAFVQKVGETQGGAFYTSNALPIVREHSVTDAPSAHDFAEGVREIISALQRYKEHA</sequence>
<feature type="compositionally biased region" description="Low complexity" evidence="1">
    <location>
        <begin position="405"/>
        <end position="417"/>
    </location>
</feature>
<feature type="region of interest" description="Disordered" evidence="1">
    <location>
        <begin position="1"/>
        <end position="196"/>
    </location>
</feature>
<keyword evidence="3" id="KW-1185">Reference proteome</keyword>
<evidence type="ECO:0000313" key="2">
    <source>
        <dbReference type="EMBL" id="KPI86450.1"/>
    </source>
</evidence>
<feature type="compositionally biased region" description="Basic and acidic residues" evidence="1">
    <location>
        <begin position="150"/>
        <end position="166"/>
    </location>
</feature>
<feature type="region of interest" description="Disordered" evidence="1">
    <location>
        <begin position="2484"/>
        <end position="2670"/>
    </location>
</feature>
<feature type="compositionally biased region" description="Basic and acidic residues" evidence="1">
    <location>
        <begin position="931"/>
        <end position="942"/>
    </location>
</feature>
<feature type="compositionally biased region" description="Basic and acidic residues" evidence="1">
    <location>
        <begin position="1459"/>
        <end position="1468"/>
    </location>
</feature>
<evidence type="ECO:0000313" key="3">
    <source>
        <dbReference type="Proteomes" id="UP000038009"/>
    </source>
</evidence>
<feature type="region of interest" description="Disordered" evidence="1">
    <location>
        <begin position="2230"/>
        <end position="2386"/>
    </location>
</feature>
<feature type="region of interest" description="Disordered" evidence="1">
    <location>
        <begin position="868"/>
        <end position="1057"/>
    </location>
</feature>
<feature type="compositionally biased region" description="Basic and acidic residues" evidence="1">
    <location>
        <begin position="115"/>
        <end position="128"/>
    </location>
</feature>
<name>A0A0N1I3G3_LEPSE</name>
<feature type="compositionally biased region" description="Basic and acidic residues" evidence="1">
    <location>
        <begin position="326"/>
        <end position="340"/>
    </location>
</feature>
<feature type="compositionally biased region" description="Basic and acidic residues" evidence="1">
    <location>
        <begin position="803"/>
        <end position="815"/>
    </location>
</feature>
<feature type="compositionally biased region" description="Polar residues" evidence="1">
    <location>
        <begin position="2700"/>
        <end position="2713"/>
    </location>
</feature>
<feature type="compositionally biased region" description="Polar residues" evidence="1">
    <location>
        <begin position="457"/>
        <end position="466"/>
    </location>
</feature>
<feature type="compositionally biased region" description="Basic and acidic residues" evidence="1">
    <location>
        <begin position="235"/>
        <end position="275"/>
    </location>
</feature>
<feature type="compositionally biased region" description="Low complexity" evidence="1">
    <location>
        <begin position="1213"/>
        <end position="1232"/>
    </location>
</feature>
<feature type="compositionally biased region" description="Basic and acidic residues" evidence="1">
    <location>
        <begin position="965"/>
        <end position="989"/>
    </location>
</feature>
<reference evidence="2 3" key="1">
    <citation type="journal article" date="2015" name="PLoS Pathog.">
        <title>Leptomonas seymouri: Adaptations to the Dixenous Life Cycle Analyzed by Genome Sequencing, Transcriptome Profiling and Co-infection with Leishmania donovani.</title>
        <authorList>
            <person name="Kraeva N."/>
            <person name="Butenko A."/>
            <person name="Hlavacova J."/>
            <person name="Kostygov A."/>
            <person name="Myskova J."/>
            <person name="Grybchuk D."/>
            <person name="Lestinova T."/>
            <person name="Votypka J."/>
            <person name="Volf P."/>
            <person name="Opperdoes F."/>
            <person name="Flegontov P."/>
            <person name="Lukes J."/>
            <person name="Yurchenko V."/>
        </authorList>
    </citation>
    <scope>NUCLEOTIDE SEQUENCE [LARGE SCALE GENOMIC DNA]</scope>
    <source>
        <strain evidence="2 3">ATCC 30220</strain>
    </source>
</reference>
<evidence type="ECO:0000256" key="1">
    <source>
        <dbReference type="SAM" id="MobiDB-lite"/>
    </source>
</evidence>
<feature type="compositionally biased region" description="Low complexity" evidence="1">
    <location>
        <begin position="183"/>
        <end position="196"/>
    </location>
</feature>
<feature type="compositionally biased region" description="Polar residues" evidence="1">
    <location>
        <begin position="946"/>
        <end position="960"/>
    </location>
</feature>
<feature type="compositionally biased region" description="Basic residues" evidence="1">
    <location>
        <begin position="2131"/>
        <end position="2141"/>
    </location>
</feature>
<feature type="compositionally biased region" description="Low complexity" evidence="1">
    <location>
        <begin position="2048"/>
        <end position="2058"/>
    </location>
</feature>
<feature type="compositionally biased region" description="Basic residues" evidence="1">
    <location>
        <begin position="1165"/>
        <end position="1176"/>
    </location>
</feature>
<feature type="compositionally biased region" description="Polar residues" evidence="1">
    <location>
        <begin position="215"/>
        <end position="225"/>
    </location>
</feature>
<feature type="compositionally biased region" description="Basic and acidic residues" evidence="1">
    <location>
        <begin position="1957"/>
        <end position="1969"/>
    </location>
</feature>
<feature type="compositionally biased region" description="Low complexity" evidence="1">
    <location>
        <begin position="586"/>
        <end position="597"/>
    </location>
</feature>
<dbReference type="OrthoDB" id="267425at2759"/>
<feature type="compositionally biased region" description="Low complexity" evidence="1">
    <location>
        <begin position="2166"/>
        <end position="2182"/>
    </location>
</feature>
<dbReference type="EMBL" id="LJSK01000130">
    <property type="protein sequence ID" value="KPI86450.1"/>
    <property type="molecule type" value="Genomic_DNA"/>
</dbReference>
<feature type="region of interest" description="Disordered" evidence="1">
    <location>
        <begin position="1664"/>
        <end position="1684"/>
    </location>
</feature>
<feature type="compositionally biased region" description="Basic residues" evidence="1">
    <location>
        <begin position="2035"/>
        <end position="2046"/>
    </location>
</feature>
<feature type="region of interest" description="Disordered" evidence="1">
    <location>
        <begin position="1459"/>
        <end position="1509"/>
    </location>
</feature>
<feature type="region of interest" description="Disordered" evidence="1">
    <location>
        <begin position="2682"/>
        <end position="2713"/>
    </location>
</feature>
<feature type="compositionally biased region" description="Low complexity" evidence="1">
    <location>
        <begin position="1921"/>
        <end position="1936"/>
    </location>
</feature>